<evidence type="ECO:0000313" key="2">
    <source>
        <dbReference type="EMBL" id="KAK7116046.1"/>
    </source>
</evidence>
<proteinExistence type="predicted"/>
<dbReference type="AlphaFoldDB" id="A0AAN9C281"/>
<dbReference type="PANTHER" id="PTHR22744">
    <property type="entry name" value="HELIX LOOP HELIX PROTEIN 21-RELATED"/>
    <property type="match status" value="1"/>
</dbReference>
<dbReference type="SUPFAM" id="SSF54695">
    <property type="entry name" value="POZ domain"/>
    <property type="match status" value="1"/>
</dbReference>
<dbReference type="InterPro" id="IPR000210">
    <property type="entry name" value="BTB/POZ_dom"/>
</dbReference>
<feature type="domain" description="BTB" evidence="1">
    <location>
        <begin position="1"/>
        <end position="79"/>
    </location>
</feature>
<name>A0AAN9C281_9CAEN</name>
<dbReference type="Proteomes" id="UP001374579">
    <property type="component" value="Unassembled WGS sequence"/>
</dbReference>
<organism evidence="2 3">
    <name type="scientific">Littorina saxatilis</name>
    <dbReference type="NCBI Taxonomy" id="31220"/>
    <lineage>
        <taxon>Eukaryota</taxon>
        <taxon>Metazoa</taxon>
        <taxon>Spiralia</taxon>
        <taxon>Lophotrochozoa</taxon>
        <taxon>Mollusca</taxon>
        <taxon>Gastropoda</taxon>
        <taxon>Caenogastropoda</taxon>
        <taxon>Littorinimorpha</taxon>
        <taxon>Littorinoidea</taxon>
        <taxon>Littorinidae</taxon>
        <taxon>Littorina</taxon>
    </lineage>
</organism>
<comment type="caution">
    <text evidence="2">The sequence shown here is derived from an EMBL/GenBank/DDBJ whole genome shotgun (WGS) entry which is preliminary data.</text>
</comment>
<keyword evidence="3" id="KW-1185">Reference proteome</keyword>
<evidence type="ECO:0000259" key="1">
    <source>
        <dbReference type="Pfam" id="PF00651"/>
    </source>
</evidence>
<dbReference type="Pfam" id="PF00651">
    <property type="entry name" value="BTB"/>
    <property type="match status" value="1"/>
</dbReference>
<dbReference type="PANTHER" id="PTHR22744:SF17">
    <property type="entry name" value="BTB DOMAIN-CONTAINING PROTEIN"/>
    <property type="match status" value="1"/>
</dbReference>
<accession>A0AAN9C281</accession>
<dbReference type="EMBL" id="JBAMIC010000001">
    <property type="protein sequence ID" value="KAK7116046.1"/>
    <property type="molecule type" value="Genomic_DNA"/>
</dbReference>
<dbReference type="Gene3D" id="3.30.710.10">
    <property type="entry name" value="Potassium Channel Kv1.1, Chain A"/>
    <property type="match status" value="1"/>
</dbReference>
<dbReference type="InterPro" id="IPR011333">
    <property type="entry name" value="SKP1/BTB/POZ_sf"/>
</dbReference>
<gene>
    <name evidence="2" type="ORF">V1264_001800</name>
</gene>
<evidence type="ECO:0000313" key="3">
    <source>
        <dbReference type="Proteomes" id="UP001374579"/>
    </source>
</evidence>
<reference evidence="2 3" key="1">
    <citation type="submission" date="2024-02" db="EMBL/GenBank/DDBJ databases">
        <title>Chromosome-scale genome assembly of the rough periwinkle Littorina saxatilis.</title>
        <authorList>
            <person name="De Jode A."/>
            <person name="Faria R."/>
            <person name="Formenti G."/>
            <person name="Sims Y."/>
            <person name="Smith T.P."/>
            <person name="Tracey A."/>
            <person name="Wood J.M.D."/>
            <person name="Zagrodzka Z.B."/>
            <person name="Johannesson K."/>
            <person name="Butlin R.K."/>
            <person name="Leder E.H."/>
        </authorList>
    </citation>
    <scope>NUCLEOTIDE SEQUENCE [LARGE SCALE GENOMIC DNA]</scope>
    <source>
        <strain evidence="2">Snail1</strain>
        <tissue evidence="2">Muscle</tissue>
    </source>
</reference>
<sequence>MASPVFERMFEADFKEKGATVIPLPGKTYEEVDIFLRLLHPMHCWKPVEDDNIGVVLRMADEYEVKPLQQRCQYQMNTNLVTDKYMNFEKALFYLRLSDTHNIQETRSKAIESLAMRDGCTLGEN</sequence>
<protein>
    <recommendedName>
        <fullName evidence="1">BTB domain-containing protein</fullName>
    </recommendedName>
</protein>